<feature type="domain" description="Transposase for insertion sequence element IS21-like C-terminal" evidence="1">
    <location>
        <begin position="62"/>
        <end position="129"/>
    </location>
</feature>
<evidence type="ECO:0000259" key="1">
    <source>
        <dbReference type="Pfam" id="PF22483"/>
    </source>
</evidence>
<dbReference type="Pfam" id="PF22483">
    <property type="entry name" value="Mu-transpos_C_2"/>
    <property type="match status" value="1"/>
</dbReference>
<dbReference type="Proteomes" id="UP000282597">
    <property type="component" value="Chromosome"/>
</dbReference>
<proteinExistence type="predicted"/>
<dbReference type="PANTHER" id="PTHR35004">
    <property type="entry name" value="TRANSPOSASE RV3428C-RELATED"/>
    <property type="match status" value="1"/>
</dbReference>
<evidence type="ECO:0000313" key="3">
    <source>
        <dbReference type="Proteomes" id="UP000282597"/>
    </source>
</evidence>
<organism evidence="2 3">
    <name type="scientific">Mycoavidus cysteinexigens</name>
    <dbReference type="NCBI Taxonomy" id="1553431"/>
    <lineage>
        <taxon>Bacteria</taxon>
        <taxon>Pseudomonadati</taxon>
        <taxon>Pseudomonadota</taxon>
        <taxon>Betaproteobacteria</taxon>
        <taxon>Burkholderiales</taxon>
        <taxon>Burkholderiaceae</taxon>
        <taxon>Mycoavidus</taxon>
    </lineage>
</organism>
<name>A0A2Z6EXC1_9BURK</name>
<dbReference type="InterPro" id="IPR054353">
    <property type="entry name" value="IstA-like_C"/>
</dbReference>
<dbReference type="RefSeq" id="WP_126354011.1">
    <property type="nucleotide sequence ID" value="NZ_AP018150.1"/>
</dbReference>
<dbReference type="KEGG" id="mcys:MCB1EB_1847"/>
<dbReference type="AlphaFoldDB" id="A0A2Z6EXC1"/>
<accession>A0A2Z6EXC1</accession>
<reference evidence="2 3" key="1">
    <citation type="journal article" date="2018" name="Microbes Environ.">
        <title>Comparative Genomic Insights into Endofungal Lifestyles of Two Bacterial Endosymbionts, Mycoavidus cysteinexigens and Burkholderia rhizoxinica.</title>
        <authorList>
            <person name="Sharmin D."/>
            <person name="Guo Y."/>
            <person name="Nishizawa T."/>
            <person name="Ohshima S."/>
            <person name="Sato Y."/>
            <person name="Takashima Y."/>
            <person name="Narisawa K."/>
            <person name="Ohta H."/>
        </authorList>
    </citation>
    <scope>NUCLEOTIDE SEQUENCE [LARGE SCALE GENOMIC DNA]</scope>
    <source>
        <strain evidence="2 3">B1-EB</strain>
    </source>
</reference>
<protein>
    <submittedName>
        <fullName evidence="2">Integrase catalytic subunit</fullName>
    </submittedName>
</protein>
<gene>
    <name evidence="2" type="ORF">MCB1EB_1847</name>
</gene>
<evidence type="ECO:0000313" key="2">
    <source>
        <dbReference type="EMBL" id="BBE10008.1"/>
    </source>
</evidence>
<keyword evidence="3" id="KW-1185">Reference proteome</keyword>
<sequence>MGNVREWLFTPLARFSNLVELNDWLAIRCRELAQRKHPCHSGRTINEYFQEEQRLLRPIIAPFEGYVEQMMRVSNTSLVHVDRNRYSVPVRFARQAVSVHISANPIQVVAQAQVVATHQRVFGRDQLICNPWHYLPVLEKKPGALRNGVPFVEWDLPLPIQAVRKCLLKRPKGDRAFVELLLLAQKVGLEP</sequence>
<dbReference type="PANTHER" id="PTHR35004:SF7">
    <property type="entry name" value="INTEGRASE PROTEIN"/>
    <property type="match status" value="1"/>
</dbReference>
<dbReference type="EMBL" id="AP018150">
    <property type="protein sequence ID" value="BBE10008.1"/>
    <property type="molecule type" value="Genomic_DNA"/>
</dbReference>